<organism evidence="1 2">
    <name type="scientific">Candidatus Nomurabacteria bacterium RIFCSPHIGHO2_01_FULL_39_10</name>
    <dbReference type="NCBI Taxonomy" id="1801733"/>
    <lineage>
        <taxon>Bacteria</taxon>
        <taxon>Candidatus Nomuraibacteriota</taxon>
    </lineage>
</organism>
<accession>A0A1F6V294</accession>
<reference evidence="1 2" key="1">
    <citation type="journal article" date="2016" name="Nat. Commun.">
        <title>Thousands of microbial genomes shed light on interconnected biogeochemical processes in an aquifer system.</title>
        <authorList>
            <person name="Anantharaman K."/>
            <person name="Brown C.T."/>
            <person name="Hug L.A."/>
            <person name="Sharon I."/>
            <person name="Castelle C.J."/>
            <person name="Probst A.J."/>
            <person name="Thomas B.C."/>
            <person name="Singh A."/>
            <person name="Wilkins M.J."/>
            <person name="Karaoz U."/>
            <person name="Brodie E.L."/>
            <person name="Williams K.H."/>
            <person name="Hubbard S.S."/>
            <person name="Banfield J.F."/>
        </authorList>
    </citation>
    <scope>NUCLEOTIDE SEQUENCE [LARGE SCALE GENOMIC DNA]</scope>
</reference>
<dbReference type="GO" id="GO:0043565">
    <property type="term" value="F:sequence-specific DNA binding"/>
    <property type="evidence" value="ECO:0007669"/>
    <property type="project" value="InterPro"/>
</dbReference>
<dbReference type="Pfam" id="PF01371">
    <property type="entry name" value="Trp_repressor"/>
    <property type="match status" value="1"/>
</dbReference>
<name>A0A1F6V294_9BACT</name>
<proteinExistence type="predicted"/>
<dbReference type="InterPro" id="IPR013368">
    <property type="entry name" value="YecD_YerC"/>
</dbReference>
<dbReference type="SUPFAM" id="SSF48295">
    <property type="entry name" value="TrpR-like"/>
    <property type="match status" value="1"/>
</dbReference>
<dbReference type="InterPro" id="IPR000831">
    <property type="entry name" value="Trp_repress"/>
</dbReference>
<evidence type="ECO:0000313" key="2">
    <source>
        <dbReference type="Proteomes" id="UP000178700"/>
    </source>
</evidence>
<dbReference type="Gene3D" id="1.10.1270.10">
    <property type="entry name" value="TrpR-like"/>
    <property type="match status" value="1"/>
</dbReference>
<dbReference type="GO" id="GO:0003700">
    <property type="term" value="F:DNA-binding transcription factor activity"/>
    <property type="evidence" value="ECO:0007669"/>
    <property type="project" value="InterPro"/>
</dbReference>
<gene>
    <name evidence="1" type="ORF">A2642_01120</name>
</gene>
<dbReference type="PANTHER" id="PTHR40080">
    <property type="entry name" value="LMO1763 PROTEIN"/>
    <property type="match status" value="1"/>
</dbReference>
<dbReference type="InterPro" id="IPR038116">
    <property type="entry name" value="TrpR-like_sf"/>
</dbReference>
<sequence length="98" mass="11495">MKHKNKKIPEYKQELVKIFSKIHGDKDLMKEFLMDILTPAEFETMALRWQIVKKLEKGETHRSVAWDLGLGISTVTRGNRELRNKNGGFHMMLKRLGK</sequence>
<evidence type="ECO:0008006" key="3">
    <source>
        <dbReference type="Google" id="ProtNLM"/>
    </source>
</evidence>
<dbReference type="InterPro" id="IPR010921">
    <property type="entry name" value="Trp_repressor/repl_initiator"/>
</dbReference>
<dbReference type="PANTHER" id="PTHR40080:SF1">
    <property type="entry name" value="TRPR-LIKE PROTEIN YERC_YECD"/>
    <property type="match status" value="1"/>
</dbReference>
<evidence type="ECO:0000313" key="1">
    <source>
        <dbReference type="EMBL" id="OGI63807.1"/>
    </source>
</evidence>
<comment type="caution">
    <text evidence="1">The sequence shown here is derived from an EMBL/GenBank/DDBJ whole genome shotgun (WGS) entry which is preliminary data.</text>
</comment>
<dbReference type="Proteomes" id="UP000178700">
    <property type="component" value="Unassembled WGS sequence"/>
</dbReference>
<dbReference type="AlphaFoldDB" id="A0A1F6V294"/>
<protein>
    <recommendedName>
        <fullName evidence="3">Transcriptional regulator</fullName>
    </recommendedName>
</protein>
<dbReference type="EMBL" id="MFTJ01000064">
    <property type="protein sequence ID" value="OGI63807.1"/>
    <property type="molecule type" value="Genomic_DNA"/>
</dbReference>